<keyword evidence="4" id="KW-1185">Reference proteome</keyword>
<name>A0A0F7ZR10_9HYPO</name>
<evidence type="ECO:0000313" key="4">
    <source>
        <dbReference type="Proteomes" id="UP000054481"/>
    </source>
</evidence>
<organism evidence="3 4">
    <name type="scientific">Hirsutella minnesotensis 3608</name>
    <dbReference type="NCBI Taxonomy" id="1043627"/>
    <lineage>
        <taxon>Eukaryota</taxon>
        <taxon>Fungi</taxon>
        <taxon>Dikarya</taxon>
        <taxon>Ascomycota</taxon>
        <taxon>Pezizomycotina</taxon>
        <taxon>Sordariomycetes</taxon>
        <taxon>Hypocreomycetidae</taxon>
        <taxon>Hypocreales</taxon>
        <taxon>Ophiocordycipitaceae</taxon>
        <taxon>Hirsutella</taxon>
    </lineage>
</organism>
<dbReference type="OrthoDB" id="4930054at2759"/>
<reference evidence="3 4" key="1">
    <citation type="journal article" date="2014" name="Genome Biol. Evol.">
        <title>Comparative genomics and transcriptomics analyses reveal divergent lifestyle features of nematode endoparasitic fungus Hirsutella minnesotensis.</title>
        <authorList>
            <person name="Lai Y."/>
            <person name="Liu K."/>
            <person name="Zhang X."/>
            <person name="Zhang X."/>
            <person name="Li K."/>
            <person name="Wang N."/>
            <person name="Shu C."/>
            <person name="Wu Y."/>
            <person name="Wang C."/>
            <person name="Bushley K.E."/>
            <person name="Xiang M."/>
            <person name="Liu X."/>
        </authorList>
    </citation>
    <scope>NUCLEOTIDE SEQUENCE [LARGE SCALE GENOMIC DNA]</scope>
    <source>
        <strain evidence="3 4">3608</strain>
    </source>
</reference>
<feature type="signal peptide" evidence="2">
    <location>
        <begin position="1"/>
        <end position="19"/>
    </location>
</feature>
<keyword evidence="2" id="KW-0732">Signal</keyword>
<accession>A0A0F7ZR10</accession>
<sequence length="91" mass="10291">MKYSTGALVALYLVTSVFAAPTQPQEISRRDMEYDTGYFHSVEAARRLKPSYRKKQKNDDDYAAPGGYRRSVDAAKDDDDYDAPGGYRRSV</sequence>
<dbReference type="EMBL" id="KQ030812">
    <property type="protein sequence ID" value="KJZ68798.1"/>
    <property type="molecule type" value="Genomic_DNA"/>
</dbReference>
<evidence type="ECO:0000256" key="1">
    <source>
        <dbReference type="SAM" id="MobiDB-lite"/>
    </source>
</evidence>
<dbReference type="AlphaFoldDB" id="A0A0F7ZR10"/>
<gene>
    <name evidence="3" type="ORF">HIM_11817</name>
</gene>
<feature type="region of interest" description="Disordered" evidence="1">
    <location>
        <begin position="49"/>
        <end position="91"/>
    </location>
</feature>
<feature type="chain" id="PRO_5002526039" evidence="2">
    <location>
        <begin position="20"/>
        <end position="91"/>
    </location>
</feature>
<evidence type="ECO:0000313" key="3">
    <source>
        <dbReference type="EMBL" id="KJZ68798.1"/>
    </source>
</evidence>
<protein>
    <submittedName>
        <fullName evidence="3">Uncharacterized protein</fullName>
    </submittedName>
</protein>
<dbReference type="Proteomes" id="UP000054481">
    <property type="component" value="Unassembled WGS sequence"/>
</dbReference>
<proteinExistence type="predicted"/>
<evidence type="ECO:0000256" key="2">
    <source>
        <dbReference type="SAM" id="SignalP"/>
    </source>
</evidence>